<dbReference type="RefSeq" id="WP_012531430.1">
    <property type="nucleotide sequence ID" value="NC_011146.1"/>
</dbReference>
<gene>
    <name evidence="2" type="ordered locus">Gbem_2999</name>
</gene>
<organism evidence="2 3">
    <name type="scientific">Citrifermentans bemidjiense (strain ATCC BAA-1014 / DSM 16622 / JCM 12645 / Bem)</name>
    <name type="common">Geobacter bemidjiensis</name>
    <dbReference type="NCBI Taxonomy" id="404380"/>
    <lineage>
        <taxon>Bacteria</taxon>
        <taxon>Pseudomonadati</taxon>
        <taxon>Thermodesulfobacteriota</taxon>
        <taxon>Desulfuromonadia</taxon>
        <taxon>Geobacterales</taxon>
        <taxon>Geobacteraceae</taxon>
        <taxon>Citrifermentans</taxon>
    </lineage>
</organism>
<keyword evidence="3" id="KW-1185">Reference proteome</keyword>
<dbReference type="EMBL" id="CP001124">
    <property type="protein sequence ID" value="ACH40002.1"/>
    <property type="molecule type" value="Genomic_DNA"/>
</dbReference>
<sequence>MTPRRRLYIPITRSGSSILASITTQMLQEGSRLRRENRPPSFSSQYPNLCLWAFIFGSFFLFILDILISSTLAMFFGDWWISEQAGWLRIAVYVFIWLVIRGYIDEKEWEYQQEIREHERQSSERMHAVFDAKRRARR</sequence>
<keyword evidence="1" id="KW-0472">Membrane</keyword>
<reference evidence="2 3" key="1">
    <citation type="submission" date="2008-07" db="EMBL/GenBank/DDBJ databases">
        <title>Complete sequence of Geobacter bemidjiensis BEM.</title>
        <authorList>
            <consortium name="US DOE Joint Genome Institute"/>
            <person name="Lucas S."/>
            <person name="Copeland A."/>
            <person name="Lapidus A."/>
            <person name="Glavina del Rio T."/>
            <person name="Dalin E."/>
            <person name="Tice H."/>
            <person name="Bruce D."/>
            <person name="Goodwin L."/>
            <person name="Pitluck S."/>
            <person name="Kiss H."/>
            <person name="Brettin T."/>
            <person name="Detter J.C."/>
            <person name="Han C."/>
            <person name="Kuske C.R."/>
            <person name="Schmutz J."/>
            <person name="Larimer F."/>
            <person name="Land M."/>
            <person name="Hauser L."/>
            <person name="Kyrpides N."/>
            <person name="Lykidis A."/>
            <person name="Lovley D."/>
            <person name="Richardson P."/>
        </authorList>
    </citation>
    <scope>NUCLEOTIDE SEQUENCE [LARGE SCALE GENOMIC DNA]</scope>
    <source>
        <strain evidence="3">ATCC BAA-1014 / DSM 16622 / JCM 12645 / Bem</strain>
    </source>
</reference>
<evidence type="ECO:0000256" key="1">
    <source>
        <dbReference type="SAM" id="Phobius"/>
    </source>
</evidence>
<dbReference type="KEGG" id="gbm:Gbem_2999"/>
<evidence type="ECO:0000313" key="3">
    <source>
        <dbReference type="Proteomes" id="UP000008825"/>
    </source>
</evidence>
<dbReference type="STRING" id="404380.Gbem_2999"/>
<dbReference type="Proteomes" id="UP000008825">
    <property type="component" value="Chromosome"/>
</dbReference>
<proteinExistence type="predicted"/>
<dbReference type="AlphaFoldDB" id="B5E833"/>
<accession>B5E833</accession>
<dbReference type="HOGENOM" id="CLU_1852310_0_0_7"/>
<feature type="transmembrane region" description="Helical" evidence="1">
    <location>
        <begin position="87"/>
        <end position="104"/>
    </location>
</feature>
<evidence type="ECO:0000313" key="2">
    <source>
        <dbReference type="EMBL" id="ACH40002.1"/>
    </source>
</evidence>
<feature type="transmembrane region" description="Helical" evidence="1">
    <location>
        <begin position="49"/>
        <end position="75"/>
    </location>
</feature>
<name>B5E833_CITBB</name>
<keyword evidence="1" id="KW-0812">Transmembrane</keyword>
<keyword evidence="1" id="KW-1133">Transmembrane helix</keyword>
<protein>
    <submittedName>
        <fullName evidence="2">Uncharacterized protein</fullName>
    </submittedName>
</protein>
<reference evidence="2 3" key="2">
    <citation type="journal article" date="2010" name="BMC Genomics">
        <title>The genome of Geobacter bemidjiensis, exemplar for the subsurface clade of Geobacter species that predominate in Fe(III)-reducing subsurface environments.</title>
        <authorList>
            <person name="Aklujkar M."/>
            <person name="Young N.D."/>
            <person name="Holmes D."/>
            <person name="Chavan M."/>
            <person name="Risso C."/>
            <person name="Kiss H.E."/>
            <person name="Han C.S."/>
            <person name="Land M.L."/>
            <person name="Lovley D.R."/>
        </authorList>
    </citation>
    <scope>NUCLEOTIDE SEQUENCE [LARGE SCALE GENOMIC DNA]</scope>
    <source>
        <strain evidence="3">ATCC BAA-1014 / DSM 16622 / JCM 12645 / Bem</strain>
    </source>
</reference>